<keyword evidence="2" id="KW-1185">Reference proteome</keyword>
<dbReference type="SUPFAM" id="SSF46955">
    <property type="entry name" value="Putative DNA-binding domain"/>
    <property type="match status" value="1"/>
</dbReference>
<dbReference type="Pfam" id="PF07278">
    <property type="entry name" value="DUF1441"/>
    <property type="match status" value="1"/>
</dbReference>
<organism evidence="1 2">
    <name type="scientific">Marinobacter aromaticivorans</name>
    <dbReference type="NCBI Taxonomy" id="1494078"/>
    <lineage>
        <taxon>Bacteria</taxon>
        <taxon>Pseudomonadati</taxon>
        <taxon>Pseudomonadota</taxon>
        <taxon>Gammaproteobacteria</taxon>
        <taxon>Pseudomonadales</taxon>
        <taxon>Marinobacteraceae</taxon>
        <taxon>Marinobacter</taxon>
    </lineage>
</organism>
<dbReference type="EMBL" id="JBHTBD010000007">
    <property type="protein sequence ID" value="MFC7296086.1"/>
    <property type="molecule type" value="Genomic_DNA"/>
</dbReference>
<evidence type="ECO:0000313" key="1">
    <source>
        <dbReference type="EMBL" id="MFC7296086.1"/>
    </source>
</evidence>
<dbReference type="Gene3D" id="1.10.10.10">
    <property type="entry name" value="Winged helix-like DNA-binding domain superfamily/Winged helix DNA-binding domain"/>
    <property type="match status" value="1"/>
</dbReference>
<comment type="caution">
    <text evidence="1">The sequence shown here is derived from an EMBL/GenBank/DDBJ whole genome shotgun (WGS) entry which is preliminary data.</text>
</comment>
<dbReference type="InterPro" id="IPR036388">
    <property type="entry name" value="WH-like_DNA-bd_sf"/>
</dbReference>
<gene>
    <name evidence="1" type="ORF">ACFQQA_15290</name>
</gene>
<proteinExistence type="predicted"/>
<name>A0ABW2IZ22_9GAMM</name>
<dbReference type="Proteomes" id="UP001596506">
    <property type="component" value="Unassembled WGS sequence"/>
</dbReference>
<dbReference type="RefSeq" id="WP_157807839.1">
    <property type="nucleotide sequence ID" value="NZ_NIHD01000010.1"/>
</dbReference>
<dbReference type="InterPro" id="IPR009901">
    <property type="entry name" value="Phage_VT1-Sakai_H0025"/>
</dbReference>
<evidence type="ECO:0000313" key="2">
    <source>
        <dbReference type="Proteomes" id="UP001596506"/>
    </source>
</evidence>
<protein>
    <submittedName>
        <fullName evidence="1">DUF1441 family protein</fullName>
    </submittedName>
</protein>
<sequence>MNKSELAEFFGVSVQAVDGWCRRNCPVIERGAPGRPWAFDAVEVAKWRFGVKDAPEGIDPDEMLPSDRKAWYESETKRRALQVQDRELIPAQEVERVVATAFSAIAQGLRSLPDNIERRTGCTPDIVEAIDIALDAEMDALADKLTELVALDLEEEVTPA</sequence>
<accession>A0ABW2IZ22</accession>
<reference evidence="2" key="1">
    <citation type="journal article" date="2019" name="Int. J. Syst. Evol. Microbiol.">
        <title>The Global Catalogue of Microorganisms (GCM) 10K type strain sequencing project: providing services to taxonomists for standard genome sequencing and annotation.</title>
        <authorList>
            <consortium name="The Broad Institute Genomics Platform"/>
            <consortium name="The Broad Institute Genome Sequencing Center for Infectious Disease"/>
            <person name="Wu L."/>
            <person name="Ma J."/>
        </authorList>
    </citation>
    <scope>NUCLEOTIDE SEQUENCE [LARGE SCALE GENOMIC DNA]</scope>
    <source>
        <strain evidence="2">CCUG 60559</strain>
    </source>
</reference>
<dbReference type="InterPro" id="IPR009061">
    <property type="entry name" value="DNA-bd_dom_put_sf"/>
</dbReference>